<dbReference type="Proteomes" id="UP000727456">
    <property type="component" value="Unassembled WGS sequence"/>
</dbReference>
<gene>
    <name evidence="2" type="ORF">FHS31_000846</name>
</gene>
<proteinExistence type="predicted"/>
<accession>A0ABX0TRT5</accession>
<evidence type="ECO:0000313" key="2">
    <source>
        <dbReference type="EMBL" id="NIJ07250.1"/>
    </source>
</evidence>
<dbReference type="RefSeq" id="WP_167072131.1">
    <property type="nucleotide sequence ID" value="NZ_JAAOZC010000002.1"/>
</dbReference>
<evidence type="ECO:0000313" key="3">
    <source>
        <dbReference type="Proteomes" id="UP000727456"/>
    </source>
</evidence>
<comment type="caution">
    <text evidence="2">The sequence shown here is derived from an EMBL/GenBank/DDBJ whole genome shotgun (WGS) entry which is preliminary data.</text>
</comment>
<sequence>MLGFASGETVSISADDLGQFILDQIDAAIVEGALTFTPYNAANPSGFVSQAGARAALSADTGVAYNSTTGKITLATLAAGTILGRPAGSGGAPGPVAVSDVLGFEPYDAANPAAFVNAAGASAAAPVQSVAGRSGAITLEKSDVGLNNVDNTSDVSKPISTAVAMALAGKQSTIGFTPANKAGDTVSGDWMVGGKTMFGASSNYMSLVAGHATWTASPGAFVTYDDTAGAWNFAVGSTLLVSIGAVSGETYTDWTFGGRAYFGSSANYMSLVGGTSPTWTVASGSVLAYDPTAHAWNFTIGGTIKVSIGASGGETYTDWTFAGRTFFGASTNYMGLVGGTSPTWTAAAGTVLAYDPAAVAWNFTLGSAVKFSIGSSNSSIYTDLNVNSITMSWALGGPSRRIQAGKLGGLEAIRSASESVGQAVFGHPTAGVGVTGFSFSSYGGTGNPGSDSTAGGFFFGIADGPVTRNVHSIYGEVTITDSSSYAPGAEFAAVSTFAGPKTTPYNAIPAGVSSCTWTSTGRSDVAGSSFVSTLITSVPTTVGMTARTGWVIADGSLDPSYNEALSLAGQYAINWRDPNGPIAGISGLQANFISRSTSSAYPINFQRYHGAGVDTSTGDELGRLNGFQIAGSTPYAIAAVVMRKEGSTRGSGYFETANDAGTVHRAGLNMENNTLGFDVDAVINIGSPSNRANNIYLANNPIVTSDERIKTDVGDIPDALCRAVAATPLHVFKYKAAIEEKGEDGARWSTGVIAQELEAALTAQGLDPTKYSLIGWDPWKEDVTEIVEVEEDVIEIVEVEHESWEMIDGKLTQVKATTTEPRPVTDWVQAHDSDGNPLMLPGKPALPAYYLQDDEGEAVLVREAVPAVPAQPHLIPIKRRQTVSKTITVSQQKTDGAGQPMFLMNVRYEQFLIVRDEARRRGFLVDVAAA</sequence>
<dbReference type="PROSITE" id="PS51688">
    <property type="entry name" value="ICA"/>
    <property type="match status" value="1"/>
</dbReference>
<dbReference type="EMBL" id="JAAOZC010000002">
    <property type="protein sequence ID" value="NIJ07250.1"/>
    <property type="molecule type" value="Genomic_DNA"/>
</dbReference>
<keyword evidence="3" id="KW-1185">Reference proteome</keyword>
<dbReference type="InterPro" id="IPR030392">
    <property type="entry name" value="S74_ICA"/>
</dbReference>
<reference evidence="2 3" key="1">
    <citation type="submission" date="2020-03" db="EMBL/GenBank/DDBJ databases">
        <title>Genomic Encyclopedia of Type Strains, Phase III (KMG-III): the genomes of soil and plant-associated and newly described type strains.</title>
        <authorList>
            <person name="Whitman W."/>
        </authorList>
    </citation>
    <scope>NUCLEOTIDE SEQUENCE [LARGE SCALE GENOMIC DNA]</scope>
    <source>
        <strain evidence="2 3">CECT 8804</strain>
    </source>
</reference>
<evidence type="ECO:0000259" key="1">
    <source>
        <dbReference type="PROSITE" id="PS51688"/>
    </source>
</evidence>
<dbReference type="CDD" id="cd10144">
    <property type="entry name" value="Peptidase_S74_CIMCD"/>
    <property type="match status" value="1"/>
</dbReference>
<dbReference type="InterPro" id="IPR036388">
    <property type="entry name" value="WH-like_DNA-bd_sf"/>
</dbReference>
<name>A0ABX0TRT5_9SPHN</name>
<feature type="domain" description="Peptidase S74" evidence="1">
    <location>
        <begin position="705"/>
        <end position="814"/>
    </location>
</feature>
<dbReference type="Gene3D" id="1.10.10.10">
    <property type="entry name" value="Winged helix-like DNA-binding domain superfamily/Winged helix DNA-binding domain"/>
    <property type="match status" value="1"/>
</dbReference>
<dbReference type="Pfam" id="PF13884">
    <property type="entry name" value="Peptidase_S74"/>
    <property type="match status" value="1"/>
</dbReference>
<organism evidence="2 3">
    <name type="scientific">Sphingomonas vulcanisoli</name>
    <dbReference type="NCBI Taxonomy" id="1658060"/>
    <lineage>
        <taxon>Bacteria</taxon>
        <taxon>Pseudomonadati</taxon>
        <taxon>Pseudomonadota</taxon>
        <taxon>Alphaproteobacteria</taxon>
        <taxon>Sphingomonadales</taxon>
        <taxon>Sphingomonadaceae</taxon>
        <taxon>Sphingomonas</taxon>
    </lineage>
</organism>
<protein>
    <recommendedName>
        <fullName evidence="1">Peptidase S74 domain-containing protein</fullName>
    </recommendedName>
</protein>